<dbReference type="Proteomes" id="UP000276437">
    <property type="component" value="Chromosome"/>
</dbReference>
<evidence type="ECO:0000259" key="7">
    <source>
        <dbReference type="Pfam" id="PF25967"/>
    </source>
</evidence>
<dbReference type="PANTHER" id="PTHR30158">
    <property type="entry name" value="ACRA/E-RELATED COMPONENT OF DRUG EFFLUX TRANSPORTER"/>
    <property type="match status" value="1"/>
</dbReference>
<dbReference type="Gene3D" id="1.10.287.470">
    <property type="entry name" value="Helix hairpin bin"/>
    <property type="match status" value="1"/>
</dbReference>
<evidence type="ECO:0000256" key="1">
    <source>
        <dbReference type="ARBA" id="ARBA00004196"/>
    </source>
</evidence>
<dbReference type="GO" id="GO:0030313">
    <property type="term" value="C:cell envelope"/>
    <property type="evidence" value="ECO:0007669"/>
    <property type="project" value="UniProtKB-SubCell"/>
</dbReference>
<comment type="subcellular location">
    <subcellularLocation>
        <location evidence="1">Cell envelope</location>
    </subcellularLocation>
</comment>
<sequence>MTIKPSKRLSVGLIVLIGLIGFTVFRSGVLTKPQTETPQAVDVKVVQVVQRDTPITYEFVGKVSSKNEIKIMSKVSGNIVAKMVEGGDTVYQGQPLFQIDNKQYRSAVNAAAATLAKSQATLRNTQRDVDRYKKLAAIQGVSQQTLDSYIAQAEEEAATVAANEASLQQAREDEQDTLIVAPVDGRLDINDLSLGYYVTAGSTTLATVSSLDPIWVQFTMSENEYLNLVQAGNGTMPEAFKNNLKLVLSNGTEYSLRGQIEQIDKGMSDTTGTITMKASFSNPQKMLIPGMFAKIVATGEVRKGALSIPQRAVKELLDSTIVTLVKEDNTAENRAVTMGEKVGNTWIVESGLNVGDKVVVDGIDKVQQGTTLNVVIVQADDLPASTQQ</sequence>
<comment type="similarity">
    <text evidence="2">Belongs to the membrane fusion protein (MFP) (TC 8.A.1) family.</text>
</comment>
<keyword evidence="3" id="KW-0175">Coiled coil</keyword>
<dbReference type="Pfam" id="PF25917">
    <property type="entry name" value="BSH_RND"/>
    <property type="match status" value="1"/>
</dbReference>
<keyword evidence="9" id="KW-1185">Reference proteome</keyword>
<dbReference type="GO" id="GO:0022857">
    <property type="term" value="F:transmembrane transporter activity"/>
    <property type="evidence" value="ECO:0007669"/>
    <property type="project" value="InterPro"/>
</dbReference>
<accession>A0A348AEJ6</accession>
<dbReference type="InterPro" id="IPR006143">
    <property type="entry name" value="RND_pump_MFP"/>
</dbReference>
<dbReference type="AlphaFoldDB" id="A0A348AEJ6"/>
<evidence type="ECO:0000256" key="3">
    <source>
        <dbReference type="SAM" id="Coils"/>
    </source>
</evidence>
<dbReference type="OrthoDB" id="9801814at2"/>
<dbReference type="EMBL" id="AP018449">
    <property type="protein sequence ID" value="BBB89494.1"/>
    <property type="molecule type" value="Genomic_DNA"/>
</dbReference>
<dbReference type="InterPro" id="IPR058625">
    <property type="entry name" value="MdtA-like_BSH"/>
</dbReference>
<dbReference type="GO" id="GO:0046677">
    <property type="term" value="P:response to antibiotic"/>
    <property type="evidence" value="ECO:0007669"/>
    <property type="project" value="TreeGrafter"/>
</dbReference>
<dbReference type="InterPro" id="IPR058624">
    <property type="entry name" value="MdtA-like_HH"/>
</dbReference>
<gene>
    <name evidence="8" type="primary">acrE</name>
    <name evidence="8" type="ORF">MAMMFC1_00127</name>
</gene>
<feature type="domain" description="Multidrug resistance protein MdtA-like beta-barrel" evidence="6">
    <location>
        <begin position="213"/>
        <end position="295"/>
    </location>
</feature>
<reference evidence="8 9" key="1">
    <citation type="journal article" date="2018" name="Int. J. Syst. Evol. Microbiol.">
        <title>Methylomusa anaerophila gen. nov., sp. nov., an anaerobic methanol-utilizing bacterium isolated from a microbial fuel cell.</title>
        <authorList>
            <person name="Amano N."/>
            <person name="Yamamuro A."/>
            <person name="Miyahara M."/>
            <person name="Kouzuma A."/>
            <person name="Abe T."/>
            <person name="Watanabe K."/>
        </authorList>
    </citation>
    <scope>NUCLEOTIDE SEQUENCE [LARGE SCALE GENOMIC DNA]</scope>
    <source>
        <strain evidence="8 9">MMFC1</strain>
    </source>
</reference>
<dbReference type="Gene3D" id="2.40.30.170">
    <property type="match status" value="1"/>
</dbReference>
<dbReference type="Pfam" id="PF25944">
    <property type="entry name" value="Beta-barrel_RND"/>
    <property type="match status" value="1"/>
</dbReference>
<dbReference type="GO" id="GO:0005886">
    <property type="term" value="C:plasma membrane"/>
    <property type="evidence" value="ECO:0007669"/>
    <property type="project" value="TreeGrafter"/>
</dbReference>
<feature type="domain" description="Multidrug resistance protein MdtA-like barrel-sandwich hybrid" evidence="5">
    <location>
        <begin position="68"/>
        <end position="208"/>
    </location>
</feature>
<dbReference type="Pfam" id="PF25876">
    <property type="entry name" value="HH_MFP_RND"/>
    <property type="match status" value="1"/>
</dbReference>
<name>A0A348AEJ6_9FIRM</name>
<evidence type="ECO:0000256" key="2">
    <source>
        <dbReference type="ARBA" id="ARBA00009477"/>
    </source>
</evidence>
<feature type="domain" description="Multidrug resistance protein MdtA-like alpha-helical hairpin" evidence="4">
    <location>
        <begin position="109"/>
        <end position="171"/>
    </location>
</feature>
<evidence type="ECO:0000313" key="9">
    <source>
        <dbReference type="Proteomes" id="UP000276437"/>
    </source>
</evidence>
<evidence type="ECO:0000259" key="5">
    <source>
        <dbReference type="Pfam" id="PF25917"/>
    </source>
</evidence>
<dbReference type="InterPro" id="IPR058627">
    <property type="entry name" value="MdtA-like_C"/>
</dbReference>
<feature type="coiled-coil region" evidence="3">
    <location>
        <begin position="115"/>
        <end position="170"/>
    </location>
</feature>
<evidence type="ECO:0000313" key="8">
    <source>
        <dbReference type="EMBL" id="BBB89494.1"/>
    </source>
</evidence>
<dbReference type="Gene3D" id="2.40.420.20">
    <property type="match status" value="1"/>
</dbReference>
<feature type="domain" description="Multidrug resistance protein MdtA-like C-terminal permuted SH3" evidence="7">
    <location>
        <begin position="305"/>
        <end position="365"/>
    </location>
</feature>
<dbReference type="KEGG" id="mana:MAMMFC1_00127"/>
<dbReference type="Gene3D" id="2.40.50.100">
    <property type="match status" value="1"/>
</dbReference>
<dbReference type="SUPFAM" id="SSF111369">
    <property type="entry name" value="HlyD-like secretion proteins"/>
    <property type="match status" value="1"/>
</dbReference>
<proteinExistence type="inferred from homology"/>
<dbReference type="RefSeq" id="WP_126305632.1">
    <property type="nucleotide sequence ID" value="NZ_AP018449.1"/>
</dbReference>
<evidence type="ECO:0000259" key="4">
    <source>
        <dbReference type="Pfam" id="PF25876"/>
    </source>
</evidence>
<dbReference type="NCBIfam" id="TIGR01730">
    <property type="entry name" value="RND_mfp"/>
    <property type="match status" value="1"/>
</dbReference>
<dbReference type="PANTHER" id="PTHR30158:SF3">
    <property type="entry name" value="MULTIDRUG EFFLUX PUMP SUBUNIT ACRA-RELATED"/>
    <property type="match status" value="1"/>
</dbReference>
<organism evidence="8 9">
    <name type="scientific">Methylomusa anaerophila</name>
    <dbReference type="NCBI Taxonomy" id="1930071"/>
    <lineage>
        <taxon>Bacteria</taxon>
        <taxon>Bacillati</taxon>
        <taxon>Bacillota</taxon>
        <taxon>Negativicutes</taxon>
        <taxon>Selenomonadales</taxon>
        <taxon>Sporomusaceae</taxon>
        <taxon>Methylomusa</taxon>
    </lineage>
</organism>
<dbReference type="Pfam" id="PF25967">
    <property type="entry name" value="RND-MFP_C"/>
    <property type="match status" value="1"/>
</dbReference>
<evidence type="ECO:0000259" key="6">
    <source>
        <dbReference type="Pfam" id="PF25944"/>
    </source>
</evidence>
<dbReference type="InterPro" id="IPR058626">
    <property type="entry name" value="MdtA-like_b-barrel"/>
</dbReference>
<protein>
    <submittedName>
        <fullName evidence="8">Multidrug export protein AcrE</fullName>
    </submittedName>
</protein>